<proteinExistence type="predicted"/>
<dbReference type="RefSeq" id="WP_344236000.1">
    <property type="nucleotide sequence ID" value="NZ_BAAAHH010000001.1"/>
</dbReference>
<name>A0ABP4AJ47_9ACTN</name>
<gene>
    <name evidence="2" type="ORF">GCM10009550_03960</name>
</gene>
<dbReference type="Proteomes" id="UP001500665">
    <property type="component" value="Unassembled WGS sequence"/>
</dbReference>
<dbReference type="GO" id="GO:0003677">
    <property type="term" value="F:DNA binding"/>
    <property type="evidence" value="ECO:0007669"/>
    <property type="project" value="UniProtKB-KW"/>
</dbReference>
<sequence>MSDASELLAAGAVLPLGSEGAGEQAVPLAARRYRHPALDGRVVVRLAPVELGEGEDQAAGFLGMERLGEPRMVGIGQRAALGFPEWVLAHRPQDGHHALAVVPELERITQRAKTRPKAALDAFHELAGRLASSAPHLLPTYYERAAREFLEIGNAVYAAQLFNSARDAEAEHGLPIDEERLDAVFLEFMLSGALPVKAISGYAKGLAARVPADEALRRFTLLCVRRTESGLTPSGSTAADLRRLAKAAGENAEAVEHAYLTELLALPATKRAAMGWWKTHRPALASLAERRPEFLGALLNMMPVSEEGTAAVWLELLKAAGAFAVLSDPDGAPEEARPKDGSTCWLERFLGLWGRQGYRDRLPALFPLVESMAGRLRAELSASGAEFDTLHHLDLLDLMLALGIPVAVPPWYARQRLDDWARGEDRRDLLAAAADPRFRADFHRAADELRDDEAGLHALRVLLATPGGRPLIADWAAEVARRTTAAGLPDTPRAVNHLGRLPVEVLALAEDAVRAAAAEGLAPSLRRTLRAGLLDELGWPAWEKALEELADVGKPADVLVADAWPHLIVADRTRARVIGAEGTVLVHDLRIPHGDPRNDLGFQYVDGELLVHWRSRRSGDGFLGYWHTEADRHLPLEGRISPAQTLARRKEENGVGLPLPGGGRATGAGTLRRGDTVLPESRPVISDGTSYWVWKGRAEGGLGWHEYDAASGESGRESMPGFFADAARDVPGGSFFTGSLLPVPGIGATPAGTPVNGLLGLRVVRLPEDVYRGEDLAGNTVTAPMFFAPFGVLFLPGDDRPRAVTNRNRRELELFDTDGVIMSAVKTDGAPGAFAEGTALLPPARYWHCMRPRDPRGSAALRGIDEEAAASLIQAAMGGGDLSEAVRGLLPDVTHEALIAGVAGVVRHAAAQQRALGATAERMEEAVAQEAVPEEGAAGPAELLVKRALNGLGHQVYEAHWDGEPRLFVDLQALTRAASGVFAVPAPEGRPALPKDGVKLHGSDLWQDSLLESRPAMAYRAVSEITDPEHREALRALLRALDELGLTPEGASRWRRFHLHLDMKTLHPPVEGYGWGDQWSLLPLGDGAFLLIRLLRYSTGRDADMSVLFHDPAGRFDVPAHYTVRSSEPLAPPANSVGPAGFLAEAAGRGPVPWSTEAAAEFARLTGVTEATARLVVAGLPWVDREDRNFLPPGTRAALGLKAADAAAARDELRASTPRFRRALVGALLPADPARLWTEGPDVAAAAELWNTEVGRRVAVPQAITTEANRMSWAGWESTHCLAAVLDPASEPRLSRDVKWTVRNDHVAPEDGDAVGLTGETLLGAVAMTAWLAHRLPAGDALRERLPAALEAVRARLADPGLTLGFGERVDLAGFREKAGPPTEDGAGYQRYGALVMPAGSRRVHPAVRPSLLDEPGNGLYLEILRDEIPDLRALEPMVLLVRDERFAALLADPGDPAAGERSADGTWWPQDPARSVPDLVAEAASRHGLGADAAAVYLMLLAMPDPTDQNTARWTGWKPARLKAARAELAKTSLVVEADRTGAGRSLFLPGGWSRLPAPLPSLEEWKLPLFPLVSPRDASSPLGAAVPTEPAADLYRRAWRRVTEDDGPRFAELRIR</sequence>
<evidence type="ECO:0000256" key="1">
    <source>
        <dbReference type="SAM" id="MobiDB-lite"/>
    </source>
</evidence>
<organism evidence="2 3">
    <name type="scientific">Actinocorallia libanotica</name>
    <dbReference type="NCBI Taxonomy" id="46162"/>
    <lineage>
        <taxon>Bacteria</taxon>
        <taxon>Bacillati</taxon>
        <taxon>Actinomycetota</taxon>
        <taxon>Actinomycetes</taxon>
        <taxon>Streptosporangiales</taxon>
        <taxon>Thermomonosporaceae</taxon>
        <taxon>Actinocorallia</taxon>
    </lineage>
</organism>
<accession>A0ABP4AJ47</accession>
<dbReference type="EMBL" id="BAAAHH010000001">
    <property type="protein sequence ID" value="GAA0937299.1"/>
    <property type="molecule type" value="Genomic_DNA"/>
</dbReference>
<keyword evidence="3" id="KW-1185">Reference proteome</keyword>
<protein>
    <submittedName>
        <fullName evidence="2">DNA-binding protein</fullName>
    </submittedName>
</protein>
<evidence type="ECO:0000313" key="3">
    <source>
        <dbReference type="Proteomes" id="UP001500665"/>
    </source>
</evidence>
<evidence type="ECO:0000313" key="2">
    <source>
        <dbReference type="EMBL" id="GAA0937299.1"/>
    </source>
</evidence>
<reference evidence="3" key="1">
    <citation type="journal article" date="2019" name="Int. J. Syst. Evol. Microbiol.">
        <title>The Global Catalogue of Microorganisms (GCM) 10K type strain sequencing project: providing services to taxonomists for standard genome sequencing and annotation.</title>
        <authorList>
            <consortium name="The Broad Institute Genomics Platform"/>
            <consortium name="The Broad Institute Genome Sequencing Center for Infectious Disease"/>
            <person name="Wu L."/>
            <person name="Ma J."/>
        </authorList>
    </citation>
    <scope>NUCLEOTIDE SEQUENCE [LARGE SCALE GENOMIC DNA]</scope>
    <source>
        <strain evidence="3">JCM 10696</strain>
    </source>
</reference>
<comment type="caution">
    <text evidence="2">The sequence shown here is derived from an EMBL/GenBank/DDBJ whole genome shotgun (WGS) entry which is preliminary data.</text>
</comment>
<feature type="region of interest" description="Disordered" evidence="1">
    <location>
        <begin position="653"/>
        <end position="675"/>
    </location>
</feature>
<keyword evidence="2" id="KW-0238">DNA-binding</keyword>